<dbReference type="InterPro" id="IPR050396">
    <property type="entry name" value="Glycosyltr_51/Transpeptidase"/>
</dbReference>
<keyword evidence="9" id="KW-0808">Transferase</keyword>
<comment type="subcellular location">
    <subcellularLocation>
        <location evidence="1">Cell membrane</location>
    </subcellularLocation>
</comment>
<dbReference type="GO" id="GO:0009002">
    <property type="term" value="F:serine-type D-Ala-D-Ala carboxypeptidase activity"/>
    <property type="evidence" value="ECO:0007669"/>
    <property type="project" value="UniProtKB-EC"/>
</dbReference>
<gene>
    <name evidence="21" type="ORF">CMTB2_08935</name>
</gene>
<evidence type="ECO:0000256" key="12">
    <source>
        <dbReference type="ARBA" id="ARBA00022984"/>
    </source>
</evidence>
<feature type="domain" description="Glycosyl transferase family 51" evidence="20">
    <location>
        <begin position="60"/>
        <end position="229"/>
    </location>
</feature>
<sequence>MFKKFFTLFLIVIFLITIGITGYLFYLYQNTNFVAEKIIYYNPPQSALFFDRNGKLIDIRYSKENRIYVKYKDIPPRIIETLLATEDTSFFEHPGININAILRALIKDIIARKKVEGASTITQQLVRNIYLNRKKTIERKLKEIMISIKVEHILTKEQILERYLNQIFFGHGYYGIKTAALGYFHKNLNELSLKEIAMLIALPKGPSLYDPTKNYNLNIKRANNILKRMYSIGWITANEYKQAILENPKVYKKIITPKAPYAVDTAIKRLKKEYPNLLSRGYNIYLTIDMPIQKIAQESIRWNYKRLLNMNKKLNPSKLNGAMLTINQKTGEVLALVGGVDYNKSKFNRATQAIRSIGSAMKPFVYQIALNHGYNPASLVPDISRTFKIKKPDAPQEDEVWKPKNYERNTLGLITLRDALIHSRNLATINLALQLGLDKVIKGLKEFGFKNIPNNLSIVLGSIGQSLWNLSEKYTIFSNYGEKTKLHIVSKIIIPKNNSIIKFETKKENIEPDYQAYLMIDILKDVVKKGTGRKAKVNGIEIAGKTGTTNKYIDAWFAGFTPDTQTIIWFGNDDSSSLGKRMSGGRVSAPVFRYFYTRLLQIHPELKRTFDIPKGVHTFIFNGKKELYTKISPPPPVNSQENLVPVF</sequence>
<evidence type="ECO:0000313" key="21">
    <source>
        <dbReference type="EMBL" id="EDM23377.1"/>
    </source>
</evidence>
<dbReference type="AlphaFoldDB" id="A0AAI9AH25"/>
<evidence type="ECO:0000256" key="4">
    <source>
        <dbReference type="ARBA" id="ARBA00007739"/>
    </source>
</evidence>
<keyword evidence="11" id="KW-0133">Cell shape</keyword>
<evidence type="ECO:0000256" key="3">
    <source>
        <dbReference type="ARBA" id="ARBA00007090"/>
    </source>
</evidence>
<evidence type="ECO:0000256" key="10">
    <source>
        <dbReference type="ARBA" id="ARBA00022801"/>
    </source>
</evidence>
<dbReference type="NCBIfam" id="TIGR02074">
    <property type="entry name" value="PBP_1a_fam"/>
    <property type="match status" value="1"/>
</dbReference>
<evidence type="ECO:0000256" key="6">
    <source>
        <dbReference type="ARBA" id="ARBA00022645"/>
    </source>
</evidence>
<dbReference type="Pfam" id="PF00912">
    <property type="entry name" value="Transgly"/>
    <property type="match status" value="1"/>
</dbReference>
<keyword evidence="14" id="KW-0511">Multifunctional enzyme</keyword>
<protein>
    <submittedName>
        <fullName evidence="21">Penicillin-binding protein 1A</fullName>
    </submittedName>
</protein>
<evidence type="ECO:0000256" key="11">
    <source>
        <dbReference type="ARBA" id="ARBA00022960"/>
    </source>
</evidence>
<keyword evidence="18" id="KW-1133">Transmembrane helix</keyword>
<evidence type="ECO:0000256" key="13">
    <source>
        <dbReference type="ARBA" id="ARBA00023136"/>
    </source>
</evidence>
<dbReference type="PANTHER" id="PTHR32282">
    <property type="entry name" value="BINDING PROTEIN TRANSPEPTIDASE, PUTATIVE-RELATED"/>
    <property type="match status" value="1"/>
</dbReference>
<dbReference type="GO" id="GO:0006508">
    <property type="term" value="P:proteolysis"/>
    <property type="evidence" value="ECO:0007669"/>
    <property type="project" value="UniProtKB-KW"/>
</dbReference>
<dbReference type="GO" id="GO:0009252">
    <property type="term" value="P:peptidoglycan biosynthetic process"/>
    <property type="evidence" value="ECO:0007669"/>
    <property type="project" value="UniProtKB-KW"/>
</dbReference>
<dbReference type="GO" id="GO:0008955">
    <property type="term" value="F:peptidoglycan glycosyltransferase activity"/>
    <property type="evidence" value="ECO:0007669"/>
    <property type="project" value="UniProtKB-EC"/>
</dbReference>
<keyword evidence="6" id="KW-0121">Carboxypeptidase</keyword>
<evidence type="ECO:0000256" key="2">
    <source>
        <dbReference type="ARBA" id="ARBA00004752"/>
    </source>
</evidence>
<dbReference type="FunFam" id="1.10.3810.10:FF:000001">
    <property type="entry name" value="Penicillin-binding protein 1A"/>
    <property type="match status" value="1"/>
</dbReference>
<reference evidence="21 22" key="1">
    <citation type="journal article" date="2011" name="Stand. Genomic Sci.">
        <title>Draft genome sequence of Caminibacter mediatlanticus strain TB-2, an epsilonproteobacterium isolated from a deep-sea hydrothermal vent.</title>
        <authorList>
            <person name="Giovannelli D."/>
            <person name="Ferriera S."/>
            <person name="Johnson J."/>
            <person name="Kravitz S."/>
            <person name="Perez-Rodriguez I."/>
            <person name="Ricci J."/>
            <person name="O'Brien C."/>
            <person name="Voordeckers J.W."/>
            <person name="Bini E."/>
            <person name="Vetriani C."/>
        </authorList>
    </citation>
    <scope>NUCLEOTIDE SEQUENCE [LARGE SCALE GENOMIC DNA]</scope>
    <source>
        <strain evidence="21 22">TB-2</strain>
    </source>
</reference>
<dbReference type="EMBL" id="ABCJ01000006">
    <property type="protein sequence ID" value="EDM23377.1"/>
    <property type="molecule type" value="Genomic_DNA"/>
</dbReference>
<dbReference type="InterPro" id="IPR001460">
    <property type="entry name" value="PCN-bd_Tpept"/>
</dbReference>
<dbReference type="RefSeq" id="WP_007474878.1">
    <property type="nucleotide sequence ID" value="NZ_ABCJ01000006.1"/>
</dbReference>
<dbReference type="InterPro" id="IPR001264">
    <property type="entry name" value="Glyco_trans_51"/>
</dbReference>
<organism evidence="21 22">
    <name type="scientific">Caminibacter mediatlanticus TB-2</name>
    <dbReference type="NCBI Taxonomy" id="391592"/>
    <lineage>
        <taxon>Bacteria</taxon>
        <taxon>Pseudomonadati</taxon>
        <taxon>Campylobacterota</taxon>
        <taxon>Epsilonproteobacteria</taxon>
        <taxon>Nautiliales</taxon>
        <taxon>Nautiliaceae</taxon>
        <taxon>Caminibacter</taxon>
    </lineage>
</organism>
<evidence type="ECO:0000259" key="19">
    <source>
        <dbReference type="Pfam" id="PF00905"/>
    </source>
</evidence>
<dbReference type="SUPFAM" id="SSF53955">
    <property type="entry name" value="Lysozyme-like"/>
    <property type="match status" value="1"/>
</dbReference>
<keyword evidence="15" id="KW-0961">Cell wall biogenesis/degradation</keyword>
<feature type="transmembrane region" description="Helical" evidence="18">
    <location>
        <begin position="7"/>
        <end position="28"/>
    </location>
</feature>
<evidence type="ECO:0000256" key="18">
    <source>
        <dbReference type="SAM" id="Phobius"/>
    </source>
</evidence>
<feature type="domain" description="Penicillin-binding protein transpeptidase" evidence="19">
    <location>
        <begin position="322"/>
        <end position="594"/>
    </location>
</feature>
<keyword evidence="10" id="KW-0378">Hydrolase</keyword>
<evidence type="ECO:0000256" key="7">
    <source>
        <dbReference type="ARBA" id="ARBA00022670"/>
    </source>
</evidence>
<dbReference type="InterPro" id="IPR036950">
    <property type="entry name" value="PBP_transglycosylase"/>
</dbReference>
<evidence type="ECO:0000256" key="17">
    <source>
        <dbReference type="ARBA" id="ARBA00049902"/>
    </source>
</evidence>
<keyword evidence="8" id="KW-0328">Glycosyltransferase</keyword>
<name>A0AAI9AH25_9BACT</name>
<dbReference type="PANTHER" id="PTHR32282:SF11">
    <property type="entry name" value="PENICILLIN-BINDING PROTEIN 1B"/>
    <property type="match status" value="1"/>
</dbReference>
<evidence type="ECO:0000313" key="22">
    <source>
        <dbReference type="Proteomes" id="UP000003288"/>
    </source>
</evidence>
<keyword evidence="13 18" id="KW-0472">Membrane</keyword>
<evidence type="ECO:0000259" key="20">
    <source>
        <dbReference type="Pfam" id="PF00912"/>
    </source>
</evidence>
<dbReference type="InterPro" id="IPR023346">
    <property type="entry name" value="Lysozyme-like_dom_sf"/>
</dbReference>
<evidence type="ECO:0000256" key="14">
    <source>
        <dbReference type="ARBA" id="ARBA00023268"/>
    </source>
</evidence>
<dbReference type="InterPro" id="IPR012338">
    <property type="entry name" value="Beta-lactam/transpept-like"/>
</dbReference>
<dbReference type="Gene3D" id="1.10.3810.10">
    <property type="entry name" value="Biosynthetic peptidoglycan transglycosylase-like"/>
    <property type="match status" value="1"/>
</dbReference>
<keyword evidence="12" id="KW-0573">Peptidoglycan synthesis</keyword>
<dbReference type="Gene3D" id="3.40.710.10">
    <property type="entry name" value="DD-peptidase/beta-lactamase superfamily"/>
    <property type="match status" value="1"/>
</dbReference>
<comment type="catalytic activity">
    <reaction evidence="16">
        <text>Preferential cleavage: (Ac)2-L-Lys-D-Ala-|-D-Ala. Also transpeptidation of peptidyl-alanyl moieties that are N-acyl substituents of D-alanine.</text>
        <dbReference type="EC" id="3.4.16.4"/>
    </reaction>
</comment>
<evidence type="ECO:0000256" key="9">
    <source>
        <dbReference type="ARBA" id="ARBA00022679"/>
    </source>
</evidence>
<evidence type="ECO:0000256" key="5">
    <source>
        <dbReference type="ARBA" id="ARBA00022475"/>
    </source>
</evidence>
<evidence type="ECO:0000256" key="8">
    <source>
        <dbReference type="ARBA" id="ARBA00022676"/>
    </source>
</evidence>
<evidence type="ECO:0000256" key="16">
    <source>
        <dbReference type="ARBA" id="ARBA00034000"/>
    </source>
</evidence>
<dbReference type="GO" id="GO:0030288">
    <property type="term" value="C:outer membrane-bounded periplasmic space"/>
    <property type="evidence" value="ECO:0007669"/>
    <property type="project" value="TreeGrafter"/>
</dbReference>
<comment type="pathway">
    <text evidence="2">Cell wall biogenesis; peptidoglycan biosynthesis.</text>
</comment>
<comment type="catalytic activity">
    <reaction evidence="17">
        <text>[GlcNAc-(1-&gt;4)-Mur2Ac(oyl-L-Ala-gamma-D-Glu-L-Lys-D-Ala-D-Ala)](n)-di-trans,octa-cis-undecaprenyl diphosphate + beta-D-GlcNAc-(1-&gt;4)-Mur2Ac(oyl-L-Ala-gamma-D-Glu-L-Lys-D-Ala-D-Ala)-di-trans,octa-cis-undecaprenyl diphosphate = [GlcNAc-(1-&gt;4)-Mur2Ac(oyl-L-Ala-gamma-D-Glu-L-Lys-D-Ala-D-Ala)](n+1)-di-trans,octa-cis-undecaprenyl diphosphate + di-trans,octa-cis-undecaprenyl diphosphate + H(+)</text>
        <dbReference type="Rhea" id="RHEA:23708"/>
        <dbReference type="Rhea" id="RHEA-COMP:9602"/>
        <dbReference type="Rhea" id="RHEA-COMP:9603"/>
        <dbReference type="ChEBI" id="CHEBI:15378"/>
        <dbReference type="ChEBI" id="CHEBI:58405"/>
        <dbReference type="ChEBI" id="CHEBI:60033"/>
        <dbReference type="ChEBI" id="CHEBI:78435"/>
        <dbReference type="EC" id="2.4.99.28"/>
    </reaction>
</comment>
<dbReference type="GO" id="GO:0005886">
    <property type="term" value="C:plasma membrane"/>
    <property type="evidence" value="ECO:0007669"/>
    <property type="project" value="UniProtKB-SubCell"/>
</dbReference>
<dbReference type="GO" id="GO:0008360">
    <property type="term" value="P:regulation of cell shape"/>
    <property type="evidence" value="ECO:0007669"/>
    <property type="project" value="UniProtKB-KW"/>
</dbReference>
<dbReference type="SUPFAM" id="SSF56601">
    <property type="entry name" value="beta-lactamase/transpeptidase-like"/>
    <property type="match status" value="1"/>
</dbReference>
<comment type="similarity">
    <text evidence="4">In the N-terminal section; belongs to the glycosyltransferase 51 family.</text>
</comment>
<dbReference type="Proteomes" id="UP000003288">
    <property type="component" value="Unassembled WGS sequence"/>
</dbReference>
<keyword evidence="18" id="KW-0812">Transmembrane</keyword>
<dbReference type="GO" id="GO:0008658">
    <property type="term" value="F:penicillin binding"/>
    <property type="evidence" value="ECO:0007669"/>
    <property type="project" value="InterPro"/>
</dbReference>
<comment type="caution">
    <text evidence="21">The sequence shown here is derived from an EMBL/GenBank/DDBJ whole genome shotgun (WGS) entry which is preliminary data.</text>
</comment>
<evidence type="ECO:0000256" key="15">
    <source>
        <dbReference type="ARBA" id="ARBA00023316"/>
    </source>
</evidence>
<proteinExistence type="inferred from homology"/>
<accession>A0AAI9AH25</accession>
<comment type="similarity">
    <text evidence="3">In the C-terminal section; belongs to the transpeptidase family.</text>
</comment>
<evidence type="ECO:0000256" key="1">
    <source>
        <dbReference type="ARBA" id="ARBA00004236"/>
    </source>
</evidence>
<keyword evidence="5" id="KW-1003">Cell membrane</keyword>
<dbReference type="Pfam" id="PF00905">
    <property type="entry name" value="Transpeptidase"/>
    <property type="match status" value="1"/>
</dbReference>
<dbReference type="GO" id="GO:0071555">
    <property type="term" value="P:cell wall organization"/>
    <property type="evidence" value="ECO:0007669"/>
    <property type="project" value="UniProtKB-KW"/>
</dbReference>
<keyword evidence="7" id="KW-0645">Protease</keyword>